<dbReference type="EMBL" id="PKMI01000025">
    <property type="protein sequence ID" value="RBA14940.1"/>
    <property type="molecule type" value="Genomic_DNA"/>
</dbReference>
<evidence type="ECO:0000313" key="5">
    <source>
        <dbReference type="Proteomes" id="UP000251714"/>
    </source>
</evidence>
<dbReference type="GO" id="GO:0008270">
    <property type="term" value="F:zinc ion binding"/>
    <property type="evidence" value="ECO:0007669"/>
    <property type="project" value="InterPro"/>
</dbReference>
<dbReference type="InterPro" id="IPR052895">
    <property type="entry name" value="HetReg/Transcr_Mod"/>
</dbReference>
<accession>A0A365N2B6</accession>
<evidence type="ECO:0000313" key="4">
    <source>
        <dbReference type="EMBL" id="RBA14940.1"/>
    </source>
</evidence>
<dbReference type="Pfam" id="PF26639">
    <property type="entry name" value="Het-6_barrel"/>
    <property type="match status" value="1"/>
</dbReference>
<sequence length="1302" mass="147017">MQTPKSWDVLPAFSIGNFFQSGQIWPSSRIYAPLDTDRREIRLASIVPGRWSEDVYCNLEVVSLDDTPTYEALSYTWGDPLDETPILLNGVTFLVTKNLHCALRRLRHSDEARHIWIDALCINQSNKPEKTRQIELMKDIYSGAHEVQVYFGESGVLDTISSEEQSTWTDPPRSYWFGDDRDRPILNDFGNFQTMTDNQLSRLSPTIRLRQAISSAYTILILLARGRCLDNFFLERTNPQVWAETLAVLHQLASSPWWRRVWVVEEVILCRSATTIYGEVVAPLDSVERGGSMIPIHIERCCRDFYQGLSGDLQSHLLAISQHTAALEGLRHEWELYADKEAQRLQRFLGMTRTRGAYDARDKIYSILGLTRDCSERLSILPDYSIPVSQVYTHTAFKIIRHTNSLEILLTTEKKRTDSEIPTWCPDWSCSSHGEENDLWVHSRSWKFNAGPINGTVANLCHGRVLAVEGVHIDIVSKTTFALSQDAPLGPRLDEFAEMVGLDSEPQAHYVTGGTVKQAFCRTMLNEALETEPNKYERLTEDDEIFFSLWCRRTRDGSGLRLNPDDLPGLDPVAQREAISIIQARLRLISRSFWLPNDDRAFFVTERGYMGFGPPDMRQGDLVAILLGSKMPFILRQAPVSDATQDAAYYTVVGYSYLYGVMNGETVEGNVTAYLSLISLQLLTTYYSTHMHLIMKPIRPKSIKYQRSSVACTSCRQKRIKLRIKILEDRLVALGQSIPVGVTESAQNDGAAGDAPNMEKVQVDETEALLQQITEKTGSLAIDDDGELRYFSSVSNFNLVQKVASNIAERGKPEVRLSQVVTLPLELQEHLLELYFCWQNPWVYIVEKTVFMRDFYDDIATEHCTPLLLWAIYSVAARYSDRTCLRTDPDDPSTAGVEFAVHAKDLLRHECEITTISAVQAAALLSIQCMAENKEPAGWLYIGMATRMAFNIGLNIDCTNLVESGVISKEAANIRQVVWSGCWILDKLFVFGLGRSGTVANHYVTCPKLSTLDLAEFEPWVTPADAQKHVRESFSRIPSTANYMSDHLSLAVATLDIIYAPKSTLSTSEMHDLISKTDIEMKTCWALLPSFLRLPTTSKKAALPHVYQLHMQYHVAQILLHRPFISNRKRSLGDTSSDPCRHMEHHYTLRFIVVGTVCHTFTAATIHLMDAVSDNPFTRRRGNSKLRVCVSALQEMGTLWTWSFRACRAIQLLAASWATHDLSLNGLDAETSQPGEGASQGNAQQPSNQFSPQEASNVEFDNLQWLLTDQTFMNDMFGAETMSSLADLYDLDPWLAKDPKMI</sequence>
<dbReference type="Pfam" id="PF04082">
    <property type="entry name" value="Fungal_trans"/>
    <property type="match status" value="1"/>
</dbReference>
<dbReference type="GO" id="GO:0003677">
    <property type="term" value="F:DNA binding"/>
    <property type="evidence" value="ECO:0007669"/>
    <property type="project" value="InterPro"/>
</dbReference>
<gene>
    <name evidence="4" type="ORF">FPRO05_13156</name>
</gene>
<dbReference type="Proteomes" id="UP000251714">
    <property type="component" value="Unassembled WGS sequence"/>
</dbReference>
<keyword evidence="1" id="KW-0539">Nucleus</keyword>
<comment type="caution">
    <text evidence="4">The sequence shown here is derived from an EMBL/GenBank/DDBJ whole genome shotgun (WGS) entry which is preliminary data.</text>
</comment>
<dbReference type="InterPro" id="IPR007219">
    <property type="entry name" value="XnlR_reg_dom"/>
</dbReference>
<dbReference type="PANTHER" id="PTHR24148">
    <property type="entry name" value="ANKYRIN REPEAT DOMAIN-CONTAINING PROTEIN 39 HOMOLOG-RELATED"/>
    <property type="match status" value="1"/>
</dbReference>
<dbReference type="InterPro" id="IPR010730">
    <property type="entry name" value="HET"/>
</dbReference>
<proteinExistence type="predicted"/>
<dbReference type="Pfam" id="PF06985">
    <property type="entry name" value="HET"/>
    <property type="match status" value="1"/>
</dbReference>
<dbReference type="PANTHER" id="PTHR24148:SF82">
    <property type="entry name" value="HETEROKARYON INCOMPATIBILITY DOMAIN-CONTAINING PROTEIN"/>
    <property type="match status" value="1"/>
</dbReference>
<dbReference type="GO" id="GO:0006351">
    <property type="term" value="P:DNA-templated transcription"/>
    <property type="evidence" value="ECO:0007669"/>
    <property type="project" value="InterPro"/>
</dbReference>
<feature type="compositionally biased region" description="Polar residues" evidence="2">
    <location>
        <begin position="1230"/>
        <end position="1254"/>
    </location>
</feature>
<name>A0A365N2B6_GIBIN</name>
<reference evidence="4 5" key="1">
    <citation type="submission" date="2017-12" db="EMBL/GenBank/DDBJ databases">
        <title>Genome sequence of the mycotoxigenic crop pathogen Fusarium proliferatum, strain ITEM 2341 from Date Palm.</title>
        <authorList>
            <person name="Almiman B.F."/>
            <person name="Shittu T.A."/>
            <person name="Muthumeenakshi S."/>
            <person name="Baroncelli R."/>
            <person name="Sreenivasaprasada S."/>
        </authorList>
    </citation>
    <scope>NUCLEOTIDE SEQUENCE [LARGE SCALE GENOMIC DNA]</scope>
    <source>
        <strain evidence="4 5">ITEM 2341</strain>
    </source>
</reference>
<evidence type="ECO:0000259" key="3">
    <source>
        <dbReference type="SMART" id="SM00906"/>
    </source>
</evidence>
<dbReference type="CDD" id="cd12148">
    <property type="entry name" value="fungal_TF_MHR"/>
    <property type="match status" value="1"/>
</dbReference>
<protein>
    <submittedName>
        <fullName evidence="4">Nitrogen assimilation transcription factor nit-4</fullName>
    </submittedName>
</protein>
<evidence type="ECO:0000256" key="1">
    <source>
        <dbReference type="ARBA" id="ARBA00023242"/>
    </source>
</evidence>
<dbReference type="SMART" id="SM00906">
    <property type="entry name" value="Fungal_trans"/>
    <property type="match status" value="1"/>
</dbReference>
<evidence type="ECO:0000256" key="2">
    <source>
        <dbReference type="SAM" id="MobiDB-lite"/>
    </source>
</evidence>
<feature type="region of interest" description="Disordered" evidence="2">
    <location>
        <begin position="1228"/>
        <end position="1254"/>
    </location>
</feature>
<feature type="domain" description="Xylanolytic transcriptional activator regulatory" evidence="3">
    <location>
        <begin position="938"/>
        <end position="1015"/>
    </location>
</feature>
<organism evidence="4 5">
    <name type="scientific">Gibberella intermedia</name>
    <name type="common">Bulb rot disease fungus</name>
    <name type="synonym">Fusarium proliferatum</name>
    <dbReference type="NCBI Taxonomy" id="948311"/>
    <lineage>
        <taxon>Eukaryota</taxon>
        <taxon>Fungi</taxon>
        <taxon>Dikarya</taxon>
        <taxon>Ascomycota</taxon>
        <taxon>Pezizomycotina</taxon>
        <taxon>Sordariomycetes</taxon>
        <taxon>Hypocreomycetidae</taxon>
        <taxon>Hypocreales</taxon>
        <taxon>Nectriaceae</taxon>
        <taxon>Fusarium</taxon>
        <taxon>Fusarium fujikuroi species complex</taxon>
    </lineage>
</organism>